<dbReference type="PANTHER" id="PTHR40036:SF1">
    <property type="entry name" value="MACROCIN O-METHYLTRANSFERASE"/>
    <property type="match status" value="1"/>
</dbReference>
<name>A0A2P6U3V6_CHLSO</name>
<feature type="chain" id="PRO_5015135672" evidence="1">
    <location>
        <begin position="19"/>
        <end position="288"/>
    </location>
</feature>
<comment type="caution">
    <text evidence="2">The sequence shown here is derived from an EMBL/GenBank/DDBJ whole genome shotgun (WGS) entry which is preliminary data.</text>
</comment>
<reference evidence="2 3" key="1">
    <citation type="journal article" date="2018" name="Plant J.">
        <title>Genome sequences of Chlorella sorokiniana UTEX 1602 and Micractinium conductrix SAG 241.80: implications to maltose excretion by a green alga.</title>
        <authorList>
            <person name="Arriola M.B."/>
            <person name="Velmurugan N."/>
            <person name="Zhang Y."/>
            <person name="Plunkett M.H."/>
            <person name="Hondzo H."/>
            <person name="Barney B.M."/>
        </authorList>
    </citation>
    <scope>NUCLEOTIDE SEQUENCE [LARGE SCALE GENOMIC DNA]</scope>
    <source>
        <strain evidence="3">UTEX 1602</strain>
    </source>
</reference>
<keyword evidence="1" id="KW-0732">Signal</keyword>
<proteinExistence type="predicted"/>
<dbReference type="GO" id="GO:0008168">
    <property type="term" value="F:methyltransferase activity"/>
    <property type="evidence" value="ECO:0007669"/>
    <property type="project" value="UniProtKB-KW"/>
</dbReference>
<keyword evidence="3" id="KW-1185">Reference proteome</keyword>
<dbReference type="GO" id="GO:0032259">
    <property type="term" value="P:methylation"/>
    <property type="evidence" value="ECO:0007669"/>
    <property type="project" value="UniProtKB-KW"/>
</dbReference>
<evidence type="ECO:0000313" key="3">
    <source>
        <dbReference type="Proteomes" id="UP000239899"/>
    </source>
</evidence>
<dbReference type="SUPFAM" id="SSF53335">
    <property type="entry name" value="S-adenosyl-L-methionine-dependent methyltransferases"/>
    <property type="match status" value="1"/>
</dbReference>
<evidence type="ECO:0000313" key="2">
    <source>
        <dbReference type="EMBL" id="PRW60986.1"/>
    </source>
</evidence>
<dbReference type="Pfam" id="PF05711">
    <property type="entry name" value="TylF"/>
    <property type="match status" value="2"/>
</dbReference>
<dbReference type="Gene3D" id="3.40.50.150">
    <property type="entry name" value="Vaccinia Virus protein VP39"/>
    <property type="match status" value="2"/>
</dbReference>
<evidence type="ECO:0000256" key="1">
    <source>
        <dbReference type="SAM" id="SignalP"/>
    </source>
</evidence>
<dbReference type="PANTHER" id="PTHR40036">
    <property type="entry name" value="MACROCIN O-METHYLTRANSFERASE"/>
    <property type="match status" value="1"/>
</dbReference>
<dbReference type="EMBL" id="LHPG02000001">
    <property type="protein sequence ID" value="PRW60986.1"/>
    <property type="molecule type" value="Genomic_DNA"/>
</dbReference>
<feature type="signal peptide" evidence="1">
    <location>
        <begin position="1"/>
        <end position="18"/>
    </location>
</feature>
<dbReference type="OrthoDB" id="198715at2759"/>
<dbReference type="InterPro" id="IPR008884">
    <property type="entry name" value="TylF_MeTrfase"/>
</dbReference>
<protein>
    <submittedName>
        <fullName evidence="2">Macrocin O-methyltransferase</fullName>
    </submittedName>
</protein>
<organism evidence="2 3">
    <name type="scientific">Chlorella sorokiniana</name>
    <name type="common">Freshwater green alga</name>
    <dbReference type="NCBI Taxonomy" id="3076"/>
    <lineage>
        <taxon>Eukaryota</taxon>
        <taxon>Viridiplantae</taxon>
        <taxon>Chlorophyta</taxon>
        <taxon>core chlorophytes</taxon>
        <taxon>Trebouxiophyceae</taxon>
        <taxon>Chlorellales</taxon>
        <taxon>Chlorellaceae</taxon>
        <taxon>Chlorella clade</taxon>
        <taxon>Chlorella</taxon>
    </lineage>
</organism>
<gene>
    <name evidence="2" type="ORF">C2E21_0192</name>
</gene>
<dbReference type="InterPro" id="IPR029063">
    <property type="entry name" value="SAM-dependent_MTases_sf"/>
</dbReference>
<dbReference type="AlphaFoldDB" id="A0A2P6U3V6"/>
<sequence>MCTLLFALFSGTTTQLSGVRCGLDWSAPSQPQRVQSSSMLTGDERLRDHYLDSVRDSILGLHLATPSIKPVLNNDLKQMPFDAFQRQRGGDWPAYGLSMIGRMRMDNLRALLEDVLDCGVPGSFVGKCGLPPNTTAADSREWSQSDFLRVPKSEVQSAFERFGLLDERVHFHKGFFRHALPAWWAQDKSPIAVLRLDGDMYESTMDELYNLWESISPGGYVIIDDWNIRVCRKAVTEFLARNKLDYKVTKIDEWGAWFQKLDATPIDHSWYQQFNGSRTSDDVKSGRR</sequence>
<dbReference type="Proteomes" id="UP000239899">
    <property type="component" value="Unassembled WGS sequence"/>
</dbReference>
<accession>A0A2P6U3V6</accession>